<proteinExistence type="predicted"/>
<dbReference type="PANTHER" id="PTHR45913">
    <property type="entry name" value="EPM2A-INTERACTING PROTEIN 1"/>
    <property type="match status" value="1"/>
</dbReference>
<evidence type="ECO:0000313" key="2">
    <source>
        <dbReference type="EMBL" id="JAI57653.1"/>
    </source>
</evidence>
<dbReference type="EMBL" id="GDRN01105898">
    <property type="protein sequence ID" value="JAI57653.1"/>
    <property type="molecule type" value="Transcribed_RNA"/>
</dbReference>
<evidence type="ECO:0000256" key="1">
    <source>
        <dbReference type="SAM" id="SignalP"/>
    </source>
</evidence>
<reference evidence="2" key="1">
    <citation type="submission" date="2015-09" db="EMBL/GenBank/DDBJ databases">
        <title>Scylla olivacea transcriptome.</title>
        <authorList>
            <person name="Ikhwanuddin M."/>
        </authorList>
    </citation>
    <scope>NUCLEOTIDE SEQUENCE</scope>
</reference>
<sequence length="310" mass="34753">MLAVLEIAVFCLCTAGTVMASNKKRNYDDNYLDFGFTSITDKGVVKPQCVICRKIFTAESLRPSKLRLHLETKLPQHVGKDFSFFSRQELNMKRQRLDASGSFHQQNVVEASFPVSLEIAKKKKPHTIGEELILPCAKTMVKLVLGEKSAEKLNAISLSNNAVQRRISQISDDIKEQVIQEIKRAGLFSIQLDESTDVQSCSQLLAFVRYVHDEDLKEEFLFCEPLEQSTKGEDVMQKLTEFFESEGLDWDNLCGICTDGAPAMLGSQSGFVTKSTKCYPSSLHDPQASSCIKNATLRITGHSEYNYKDS</sequence>
<organism evidence="2">
    <name type="scientific">Scylla olivacea</name>
    <name type="common">Orange mud crab</name>
    <name type="synonym">Cancer olivacea</name>
    <dbReference type="NCBI Taxonomy" id="85551"/>
    <lineage>
        <taxon>Eukaryota</taxon>
        <taxon>Metazoa</taxon>
        <taxon>Ecdysozoa</taxon>
        <taxon>Arthropoda</taxon>
        <taxon>Crustacea</taxon>
        <taxon>Multicrustacea</taxon>
        <taxon>Malacostraca</taxon>
        <taxon>Eumalacostraca</taxon>
        <taxon>Eucarida</taxon>
        <taxon>Decapoda</taxon>
        <taxon>Pleocyemata</taxon>
        <taxon>Brachyura</taxon>
        <taxon>Eubrachyura</taxon>
        <taxon>Portunoidea</taxon>
        <taxon>Portunidae</taxon>
        <taxon>Portuninae</taxon>
        <taxon>Scylla</taxon>
    </lineage>
</organism>
<name>A0A0P4VR47_SCYOL</name>
<feature type="chain" id="PRO_5006070012" evidence="1">
    <location>
        <begin position="21"/>
        <end position="310"/>
    </location>
</feature>
<protein>
    <submittedName>
        <fullName evidence="2">Uncharacterized protein</fullName>
    </submittedName>
</protein>
<keyword evidence="1" id="KW-0732">Signal</keyword>
<dbReference type="PANTHER" id="PTHR45913:SF22">
    <property type="entry name" value="SCAN BOX DOMAIN-CONTAINING PROTEIN"/>
    <property type="match status" value="1"/>
</dbReference>
<accession>A0A0P4VR47</accession>
<dbReference type="AlphaFoldDB" id="A0A0P4VR47"/>
<feature type="signal peptide" evidence="1">
    <location>
        <begin position="1"/>
        <end position="20"/>
    </location>
</feature>